<name>A0A6J2EHU3_ZALCA</name>
<evidence type="ECO:0000313" key="4">
    <source>
        <dbReference type="RefSeq" id="XP_035578299.1"/>
    </source>
</evidence>
<evidence type="ECO:0000313" key="2">
    <source>
        <dbReference type="RefSeq" id="XP_027468509.1"/>
    </source>
</evidence>
<dbReference type="RefSeq" id="XP_035578301.1">
    <property type="nucleotide sequence ID" value="XM_035722408.1"/>
</dbReference>
<dbReference type="RefSeq" id="XP_035578300.1">
    <property type="nucleotide sequence ID" value="XM_035722407.1"/>
</dbReference>
<evidence type="ECO:0000313" key="7">
    <source>
        <dbReference type="RefSeq" id="XP_035578302.1"/>
    </source>
</evidence>
<dbReference type="GeneID" id="113933042"/>
<dbReference type="RefSeq" id="XP_027468509.1">
    <property type="nucleotide sequence ID" value="XM_027612708.2"/>
</dbReference>
<protein>
    <submittedName>
        <fullName evidence="2 3">Uncharacterized protein LOC113933042 isoform X1</fullName>
    </submittedName>
</protein>
<evidence type="ECO:0000313" key="6">
    <source>
        <dbReference type="RefSeq" id="XP_035578301.1"/>
    </source>
</evidence>
<dbReference type="Proteomes" id="UP000515165">
    <property type="component" value="Chromosome 10"/>
</dbReference>
<evidence type="ECO:0000313" key="1">
    <source>
        <dbReference type="Proteomes" id="UP000515165"/>
    </source>
</evidence>
<gene>
    <name evidence="2 3 4 5 6 7" type="primary">LOC113933042</name>
</gene>
<organism evidence="1 2">
    <name type="scientific">Zalophus californianus</name>
    <name type="common">California sealion</name>
    <dbReference type="NCBI Taxonomy" id="9704"/>
    <lineage>
        <taxon>Eukaryota</taxon>
        <taxon>Metazoa</taxon>
        <taxon>Chordata</taxon>
        <taxon>Craniata</taxon>
        <taxon>Vertebrata</taxon>
        <taxon>Euteleostomi</taxon>
        <taxon>Mammalia</taxon>
        <taxon>Eutheria</taxon>
        <taxon>Laurasiatheria</taxon>
        <taxon>Carnivora</taxon>
        <taxon>Caniformia</taxon>
        <taxon>Pinnipedia</taxon>
        <taxon>Otariidae</taxon>
        <taxon>Zalophus</taxon>
    </lineage>
</organism>
<keyword evidence="1" id="KW-1185">Reference proteome</keyword>
<evidence type="ECO:0000313" key="5">
    <source>
        <dbReference type="RefSeq" id="XP_035578300.1"/>
    </source>
</evidence>
<proteinExistence type="predicted"/>
<dbReference type="RefSeq" id="XP_035578299.1">
    <property type="nucleotide sequence ID" value="XM_035722406.1"/>
</dbReference>
<evidence type="ECO:0000313" key="3">
    <source>
        <dbReference type="RefSeq" id="XP_035578298.1"/>
    </source>
</evidence>
<accession>A0A6J2EHU3</accession>
<dbReference type="AlphaFoldDB" id="A0A6J2EHU3"/>
<dbReference type="RefSeq" id="XP_035578302.1">
    <property type="nucleotide sequence ID" value="XM_035722409.1"/>
</dbReference>
<dbReference type="RefSeq" id="XP_035578298.1">
    <property type="nucleotide sequence ID" value="XM_035722405.1"/>
</dbReference>
<dbReference type="KEGG" id="zca:113933042"/>
<reference evidence="2 3" key="1">
    <citation type="submission" date="2025-04" db="UniProtKB">
        <authorList>
            <consortium name="RefSeq"/>
        </authorList>
    </citation>
    <scope>IDENTIFICATION</scope>
    <source>
        <tissue evidence="2 3">Blood</tissue>
    </source>
</reference>
<sequence>MVMNRDGRTEQLMKMKLQAPHLPSPCECWELWDVQSSQRKPGYHQEAFLFSGVQYSDSTLPYLTQCSSRYQESKLKPEFFSGLGGGGKNCPRLGREWSQAAEPSPARISSLRGISTVARCYRTDPTHPEIQGSAGHGAVRQMLFPWQEVGGARLIKMQKLKKLEAPAD</sequence>